<evidence type="ECO:0000313" key="2">
    <source>
        <dbReference type="EMBL" id="ONG34190.1"/>
    </source>
</evidence>
<proteinExistence type="predicted"/>
<protein>
    <submittedName>
        <fullName evidence="2">Uncharacterized protein</fullName>
    </submittedName>
</protein>
<comment type="caution">
    <text evidence="2">The sequence shown here is derived from an EMBL/GenBank/DDBJ whole genome shotgun (WGS) entry which is preliminary data.</text>
</comment>
<dbReference type="EMBL" id="MTPS01000234">
    <property type="protein sequence ID" value="ONG34190.1"/>
    <property type="molecule type" value="Genomic_DNA"/>
</dbReference>
<evidence type="ECO:0000256" key="1">
    <source>
        <dbReference type="SAM" id="MobiDB-lite"/>
    </source>
</evidence>
<feature type="compositionally biased region" description="Basic and acidic residues" evidence="1">
    <location>
        <begin position="74"/>
        <end position="83"/>
    </location>
</feature>
<evidence type="ECO:0000313" key="3">
    <source>
        <dbReference type="Proteomes" id="UP000188967"/>
    </source>
</evidence>
<dbReference type="Proteomes" id="UP000188967">
    <property type="component" value="Unassembled WGS sequence"/>
</dbReference>
<organism evidence="2 3">
    <name type="scientific">Escherichia coli</name>
    <dbReference type="NCBI Taxonomy" id="562"/>
    <lineage>
        <taxon>Bacteria</taxon>
        <taxon>Pseudomonadati</taxon>
        <taxon>Pseudomonadota</taxon>
        <taxon>Gammaproteobacteria</taxon>
        <taxon>Enterobacterales</taxon>
        <taxon>Enterobacteriaceae</taxon>
        <taxon>Escherichia</taxon>
    </lineage>
</organism>
<gene>
    <name evidence="2" type="ORF">BXT93_14645</name>
</gene>
<sequence length="83" mass="9191">MAQIHPRGKAQNKRIQFNAPADLVDEFTAKKEQLLKIGLTIDLTEDFIKALRDGIKTIDKKLGELGSNGAEETTESHNKQTTA</sequence>
<dbReference type="RefSeq" id="WP_076795619.1">
    <property type="nucleotide sequence ID" value="NZ_JAKVSX010000063.1"/>
</dbReference>
<accession>A0A1V2GDJ7</accession>
<dbReference type="AlphaFoldDB" id="A0A1V2GDJ7"/>
<name>A0A1V2GDJ7_ECOLX</name>
<reference evidence="2 3" key="1">
    <citation type="submission" date="2017-01" db="EMBL/GenBank/DDBJ databases">
        <title>Draft genome sequence of an E. coli strain isolated from human, in Amazon, Brazil.</title>
        <authorList>
            <person name="Moura Q."/>
            <person name="Fernandes M.R."/>
            <person name="Cerdeira L."/>
            <person name="Vianello M."/>
            <person name="Souza T.A."/>
            <person name="Ienne S."/>
            <person name="Lincopan N."/>
        </authorList>
    </citation>
    <scope>NUCLEOTIDE SEQUENCE [LARGE SCALE GENOMIC DNA]</scope>
    <source>
        <strain evidence="2 3">ICBEcBL-II-13</strain>
    </source>
</reference>
<feature type="region of interest" description="Disordered" evidence="1">
    <location>
        <begin position="62"/>
        <end position="83"/>
    </location>
</feature>